<evidence type="ECO:0000313" key="1">
    <source>
        <dbReference type="EMBL" id="MCL6275078.1"/>
    </source>
</evidence>
<dbReference type="EMBL" id="JAMFMA010000003">
    <property type="protein sequence ID" value="MCL6275078.1"/>
    <property type="molecule type" value="Genomic_DNA"/>
</dbReference>
<comment type="caution">
    <text evidence="1">The sequence shown here is derived from an EMBL/GenBank/DDBJ whole genome shotgun (WGS) entry which is preliminary data.</text>
</comment>
<dbReference type="Proteomes" id="UP001203607">
    <property type="component" value="Unassembled WGS sequence"/>
</dbReference>
<reference evidence="1 2" key="1">
    <citation type="submission" date="2022-05" db="EMBL/GenBank/DDBJ databases">
        <authorList>
            <person name="Park J.-S."/>
        </authorList>
    </citation>
    <scope>NUCLEOTIDE SEQUENCE [LARGE SCALE GENOMIC DNA]</scope>
    <source>
        <strain evidence="1 2">2012CJ35-5</strain>
    </source>
</reference>
<sequence>MEEFKLLFVYNANSGKRNALLDTVHKVFSPSTYQCRLCDITYGLMTEKKEWKNFRKTSGIQMEFLHKDEFFMKYGHNFGYPAIIRADKNGLQELISSEELAYLSNPSQLIDLIMEKISNQLV</sequence>
<accession>A0ABT0PUJ9</accession>
<protein>
    <submittedName>
        <fullName evidence="1">GTPase</fullName>
    </submittedName>
</protein>
<proteinExistence type="predicted"/>
<organism evidence="1 2">
    <name type="scientific">Flagellimonas spongiicola</name>
    <dbReference type="NCBI Taxonomy" id="2942208"/>
    <lineage>
        <taxon>Bacteria</taxon>
        <taxon>Pseudomonadati</taxon>
        <taxon>Bacteroidota</taxon>
        <taxon>Flavobacteriia</taxon>
        <taxon>Flavobacteriales</taxon>
        <taxon>Flavobacteriaceae</taxon>
        <taxon>Flagellimonas</taxon>
    </lineage>
</organism>
<evidence type="ECO:0000313" key="2">
    <source>
        <dbReference type="Proteomes" id="UP001203607"/>
    </source>
</evidence>
<keyword evidence="2" id="KW-1185">Reference proteome</keyword>
<name>A0ABT0PUJ9_9FLAO</name>
<gene>
    <name evidence="1" type="ORF">M3P19_13745</name>
</gene>
<dbReference type="RefSeq" id="WP_249658266.1">
    <property type="nucleotide sequence ID" value="NZ_JAMFMA010000003.1"/>
</dbReference>